<proteinExistence type="inferred from homology"/>
<accession>A0A6V1APM0</accession>
<dbReference type="EMBL" id="JATAAI010000005">
    <property type="protein sequence ID" value="KAK1745782.1"/>
    <property type="molecule type" value="Genomic_DNA"/>
</dbReference>
<dbReference type="PANTHER" id="PTHR10917">
    <property type="entry name" value="DNA-DIRECTED RNA POLYMERASES I, II, AND III SUBUNIT RPABC3"/>
    <property type="match status" value="1"/>
</dbReference>
<sequence>MATAASAARVTLFEDIFEVTALNPEGKKFDRVNRLSATGTTFECDLLLDINCEIYSLLEGEKMTLVLASTLNLDGSPDDHTSYNPSQMARNEPTLADNYEYVMHGRVFDVSYKKDGVVVIAISFGGMLCRLTGDQRHLSSVLPDMRLYVLIKKD</sequence>
<comment type="subcellular location">
    <subcellularLocation>
        <location evidence="1">Nucleus</location>
    </subcellularLocation>
</comment>
<evidence type="ECO:0000313" key="6">
    <source>
        <dbReference type="EMBL" id="KAK1745782.1"/>
    </source>
</evidence>
<keyword evidence="3 4" id="KW-0539">Nucleus</keyword>
<organism evidence="5">
    <name type="scientific">Skeletonema marinoi</name>
    <dbReference type="NCBI Taxonomy" id="267567"/>
    <lineage>
        <taxon>Eukaryota</taxon>
        <taxon>Sar</taxon>
        <taxon>Stramenopiles</taxon>
        <taxon>Ochrophyta</taxon>
        <taxon>Bacillariophyta</taxon>
        <taxon>Coscinodiscophyceae</taxon>
        <taxon>Thalassiosirophycidae</taxon>
        <taxon>Thalassiosirales</taxon>
        <taxon>Skeletonemataceae</taxon>
        <taxon>Skeletonema</taxon>
        <taxon>Skeletonema marinoi-dohrnii complex</taxon>
    </lineage>
</organism>
<dbReference type="GO" id="GO:0006351">
    <property type="term" value="P:DNA-templated transcription"/>
    <property type="evidence" value="ECO:0007669"/>
    <property type="project" value="UniProtKB-UniRule"/>
</dbReference>
<comment type="function">
    <text evidence="4">DNA-dependent RNA polymerase catalyzes the transcription of DNA into RNA using the four ribonucleoside triphosphates as substrates. Common component of RNA polymerases I, II and III which synthesize ribosomal RNA precursors, mRNA precursors and many functional non-coding RNAs, and small RNAs, such as 5S rRNA and tRNAs, respectively.</text>
</comment>
<dbReference type="InterPro" id="IPR005570">
    <property type="entry name" value="RPABC3"/>
</dbReference>
<dbReference type="PIRSF" id="PIRSF000779">
    <property type="entry name" value="RNA_pol_Rpb8"/>
    <property type="match status" value="1"/>
</dbReference>
<protein>
    <recommendedName>
        <fullName evidence="4">DNA-directed RNA polymerases I, II, and III subunit RPABC3</fullName>
    </recommendedName>
</protein>
<reference evidence="5" key="1">
    <citation type="submission" date="2021-01" db="EMBL/GenBank/DDBJ databases">
        <authorList>
            <person name="Corre E."/>
            <person name="Pelletier E."/>
            <person name="Niang G."/>
            <person name="Scheremetjew M."/>
            <person name="Finn R."/>
            <person name="Kale V."/>
            <person name="Holt S."/>
            <person name="Cochrane G."/>
            <person name="Meng A."/>
            <person name="Brown T."/>
            <person name="Cohen L."/>
        </authorList>
    </citation>
    <scope>NUCLEOTIDE SEQUENCE</scope>
    <source>
        <strain evidence="5">SM1012Den-03</strain>
    </source>
</reference>
<dbReference type="PANTHER" id="PTHR10917:SF0">
    <property type="entry name" value="DNA-DIRECTED RNA POLYMERASES I, II, AND III SUBUNIT RPABC3"/>
    <property type="match status" value="1"/>
</dbReference>
<dbReference type="FunFam" id="2.40.50.140:FF:000191">
    <property type="entry name" value="DNA-directed RNA polymerases I, II, and III subunit RPABC3"/>
    <property type="match status" value="1"/>
</dbReference>
<evidence type="ECO:0000313" key="7">
    <source>
        <dbReference type="Proteomes" id="UP001224775"/>
    </source>
</evidence>
<evidence type="ECO:0000256" key="2">
    <source>
        <dbReference type="ARBA" id="ARBA00008912"/>
    </source>
</evidence>
<dbReference type="GO" id="GO:0003899">
    <property type="term" value="F:DNA-directed RNA polymerase activity"/>
    <property type="evidence" value="ECO:0007669"/>
    <property type="project" value="UniProtKB-UniRule"/>
</dbReference>
<dbReference type="SMART" id="SM00658">
    <property type="entry name" value="RPOL8c"/>
    <property type="match status" value="1"/>
</dbReference>
<dbReference type="EMBL" id="HBGZ01005541">
    <property type="protein sequence ID" value="CAD9582277.1"/>
    <property type="molecule type" value="Transcribed_RNA"/>
</dbReference>
<evidence type="ECO:0000256" key="4">
    <source>
        <dbReference type="PIRNR" id="PIRNR000779"/>
    </source>
</evidence>
<dbReference type="AlphaFoldDB" id="A0A6V1APM0"/>
<comment type="similarity">
    <text evidence="2 4">Belongs to the eukaryotic RPB8 RNA polymerase subunit family.</text>
</comment>
<keyword evidence="6" id="KW-0804">Transcription</keyword>
<dbReference type="GO" id="GO:0005666">
    <property type="term" value="C:RNA polymerase III complex"/>
    <property type="evidence" value="ECO:0007669"/>
    <property type="project" value="TreeGrafter"/>
</dbReference>
<dbReference type="Pfam" id="PF03870">
    <property type="entry name" value="RNA_pol_Rpb8"/>
    <property type="match status" value="1"/>
</dbReference>
<dbReference type="Gene3D" id="2.40.50.140">
    <property type="entry name" value="Nucleic acid-binding proteins"/>
    <property type="match status" value="1"/>
</dbReference>
<evidence type="ECO:0000313" key="5">
    <source>
        <dbReference type="EMBL" id="CAD9582277.1"/>
    </source>
</evidence>
<reference evidence="6" key="2">
    <citation type="submission" date="2023-06" db="EMBL/GenBank/DDBJ databases">
        <title>Survivors Of The Sea: Transcriptome response of Skeletonema marinoi to long-term dormancy.</title>
        <authorList>
            <person name="Pinder M.I.M."/>
            <person name="Kourtchenko O."/>
            <person name="Robertson E.K."/>
            <person name="Larsson T."/>
            <person name="Maumus F."/>
            <person name="Osuna-Cruz C.M."/>
            <person name="Vancaester E."/>
            <person name="Stenow R."/>
            <person name="Vandepoele K."/>
            <person name="Ploug H."/>
            <person name="Bruchert V."/>
            <person name="Godhe A."/>
            <person name="Topel M."/>
        </authorList>
    </citation>
    <scope>NUCLEOTIDE SEQUENCE</scope>
    <source>
        <strain evidence="6">R05AC</strain>
    </source>
</reference>
<keyword evidence="7" id="KW-1185">Reference proteome</keyword>
<dbReference type="SUPFAM" id="SSF50249">
    <property type="entry name" value="Nucleic acid-binding proteins"/>
    <property type="match status" value="1"/>
</dbReference>
<gene>
    <name evidence="6" type="ORF">QTG54_003706</name>
    <name evidence="5" type="ORF">SMAR0320_LOCUS3843</name>
</gene>
<dbReference type="GO" id="GO:0005665">
    <property type="term" value="C:RNA polymerase II, core complex"/>
    <property type="evidence" value="ECO:0007669"/>
    <property type="project" value="UniProtKB-UniRule"/>
</dbReference>
<keyword evidence="6" id="KW-0240">DNA-directed RNA polymerase</keyword>
<dbReference type="GO" id="GO:0005736">
    <property type="term" value="C:RNA polymerase I complex"/>
    <property type="evidence" value="ECO:0007669"/>
    <property type="project" value="TreeGrafter"/>
</dbReference>
<name>A0A6V1APM0_9STRA</name>
<evidence type="ECO:0000256" key="3">
    <source>
        <dbReference type="ARBA" id="ARBA00023242"/>
    </source>
</evidence>
<dbReference type="Proteomes" id="UP001224775">
    <property type="component" value="Unassembled WGS sequence"/>
</dbReference>
<dbReference type="InterPro" id="IPR012340">
    <property type="entry name" value="NA-bd_OB-fold"/>
</dbReference>
<evidence type="ECO:0000256" key="1">
    <source>
        <dbReference type="ARBA" id="ARBA00004123"/>
    </source>
</evidence>